<organism evidence="5 6">
    <name type="scientific">Paractinoplanes durhamensis</name>
    <dbReference type="NCBI Taxonomy" id="113563"/>
    <lineage>
        <taxon>Bacteria</taxon>
        <taxon>Bacillati</taxon>
        <taxon>Actinomycetota</taxon>
        <taxon>Actinomycetes</taxon>
        <taxon>Micromonosporales</taxon>
        <taxon>Micromonosporaceae</taxon>
        <taxon>Paractinoplanes</taxon>
    </lineage>
</organism>
<dbReference type="InterPro" id="IPR011991">
    <property type="entry name" value="ArsR-like_HTH"/>
</dbReference>
<dbReference type="PANTHER" id="PTHR33154:SF33">
    <property type="entry name" value="TRANSCRIPTIONAL REPRESSOR SDPR"/>
    <property type="match status" value="1"/>
</dbReference>
<feature type="domain" description="HTH arsR-type" evidence="4">
    <location>
        <begin position="15"/>
        <end position="97"/>
    </location>
</feature>
<gene>
    <name evidence="5" type="ORF">Adu01nite_48870</name>
</gene>
<dbReference type="SUPFAM" id="SSF46785">
    <property type="entry name" value="Winged helix' DNA-binding domain"/>
    <property type="match status" value="1"/>
</dbReference>
<dbReference type="PANTHER" id="PTHR33154">
    <property type="entry name" value="TRANSCRIPTIONAL REGULATOR, ARSR FAMILY"/>
    <property type="match status" value="1"/>
</dbReference>
<dbReference type="InterPro" id="IPR051081">
    <property type="entry name" value="HTH_MetalResp_TranReg"/>
</dbReference>
<dbReference type="SMART" id="SM00418">
    <property type="entry name" value="HTH_ARSR"/>
    <property type="match status" value="1"/>
</dbReference>
<dbReference type="InterPro" id="IPR036388">
    <property type="entry name" value="WH-like_DNA-bd_sf"/>
</dbReference>
<sequence length="195" mass="21739">MGGMAERGVRVSDPRVMRALSHPARIEIVEYLSDTGKVVTATECAEIVGLSPSATSYHLRELAKYGLVEQAPSRGDGRERLWQAVASGLRIDPDFQEPAANAAARALVDMYLTRELERTREWFGQMDTETEEWRSVGTLRGNRLLVTPDELKDLVERIVELVDQYQIRDRQGSAPEGARAVVLNLTAYPEPNTKA</sequence>
<name>A0ABQ3Z131_9ACTN</name>
<evidence type="ECO:0000256" key="1">
    <source>
        <dbReference type="ARBA" id="ARBA00023015"/>
    </source>
</evidence>
<accession>A0ABQ3Z131</accession>
<dbReference type="Pfam" id="PF01022">
    <property type="entry name" value="HTH_5"/>
    <property type="match status" value="1"/>
</dbReference>
<keyword evidence="2" id="KW-0238">DNA-binding</keyword>
<evidence type="ECO:0000259" key="4">
    <source>
        <dbReference type="SMART" id="SM00418"/>
    </source>
</evidence>
<dbReference type="Gene3D" id="1.10.10.10">
    <property type="entry name" value="Winged helix-like DNA-binding domain superfamily/Winged helix DNA-binding domain"/>
    <property type="match status" value="1"/>
</dbReference>
<evidence type="ECO:0000256" key="3">
    <source>
        <dbReference type="ARBA" id="ARBA00023163"/>
    </source>
</evidence>
<dbReference type="Proteomes" id="UP000637628">
    <property type="component" value="Unassembled WGS sequence"/>
</dbReference>
<keyword evidence="3" id="KW-0804">Transcription</keyword>
<proteinExistence type="predicted"/>
<keyword evidence="6" id="KW-1185">Reference proteome</keyword>
<dbReference type="EMBL" id="BOML01000038">
    <property type="protein sequence ID" value="GIE03537.1"/>
    <property type="molecule type" value="Genomic_DNA"/>
</dbReference>
<protein>
    <submittedName>
        <fullName evidence="5">Transcriptional regulator</fullName>
    </submittedName>
</protein>
<evidence type="ECO:0000313" key="6">
    <source>
        <dbReference type="Proteomes" id="UP000637628"/>
    </source>
</evidence>
<comment type="caution">
    <text evidence="5">The sequence shown here is derived from an EMBL/GenBank/DDBJ whole genome shotgun (WGS) entry which is preliminary data.</text>
</comment>
<dbReference type="InterPro" id="IPR001845">
    <property type="entry name" value="HTH_ArsR_DNA-bd_dom"/>
</dbReference>
<dbReference type="CDD" id="cd00090">
    <property type="entry name" value="HTH_ARSR"/>
    <property type="match status" value="1"/>
</dbReference>
<keyword evidence="1" id="KW-0805">Transcription regulation</keyword>
<reference evidence="5 6" key="1">
    <citation type="submission" date="2021-01" db="EMBL/GenBank/DDBJ databases">
        <title>Whole genome shotgun sequence of Actinoplanes durhamensis NBRC 14914.</title>
        <authorList>
            <person name="Komaki H."/>
            <person name="Tamura T."/>
        </authorList>
    </citation>
    <scope>NUCLEOTIDE SEQUENCE [LARGE SCALE GENOMIC DNA]</scope>
    <source>
        <strain evidence="5 6">NBRC 14914</strain>
    </source>
</reference>
<evidence type="ECO:0000313" key="5">
    <source>
        <dbReference type="EMBL" id="GIE03537.1"/>
    </source>
</evidence>
<evidence type="ECO:0000256" key="2">
    <source>
        <dbReference type="ARBA" id="ARBA00023125"/>
    </source>
</evidence>
<dbReference type="InterPro" id="IPR036390">
    <property type="entry name" value="WH_DNA-bd_sf"/>
</dbReference>